<evidence type="ECO:0000313" key="1">
    <source>
        <dbReference type="EMBL" id="GAA0153611.1"/>
    </source>
</evidence>
<proteinExistence type="predicted"/>
<protein>
    <submittedName>
        <fullName evidence="1">Uncharacterized protein</fullName>
    </submittedName>
</protein>
<keyword evidence="2" id="KW-1185">Reference proteome</keyword>
<accession>A0AAV3PRD8</accession>
<gene>
    <name evidence="1" type="ORF">LIER_11809</name>
</gene>
<dbReference type="EMBL" id="BAABME010002216">
    <property type="protein sequence ID" value="GAA0153611.1"/>
    <property type="molecule type" value="Genomic_DNA"/>
</dbReference>
<dbReference type="Proteomes" id="UP001454036">
    <property type="component" value="Unassembled WGS sequence"/>
</dbReference>
<dbReference type="AlphaFoldDB" id="A0AAV3PRD8"/>
<reference evidence="1 2" key="1">
    <citation type="submission" date="2024-01" db="EMBL/GenBank/DDBJ databases">
        <title>The complete chloroplast genome sequence of Lithospermum erythrorhizon: insights into the phylogenetic relationship among Boraginaceae species and the maternal lineages of purple gromwells.</title>
        <authorList>
            <person name="Okada T."/>
            <person name="Watanabe K."/>
        </authorList>
    </citation>
    <scope>NUCLEOTIDE SEQUENCE [LARGE SCALE GENOMIC DNA]</scope>
</reference>
<name>A0AAV3PRD8_LITER</name>
<comment type="caution">
    <text evidence="1">The sequence shown here is derived from an EMBL/GenBank/DDBJ whole genome shotgun (WGS) entry which is preliminary data.</text>
</comment>
<organism evidence="1 2">
    <name type="scientific">Lithospermum erythrorhizon</name>
    <name type="common">Purple gromwell</name>
    <name type="synonym">Lithospermum officinale var. erythrorhizon</name>
    <dbReference type="NCBI Taxonomy" id="34254"/>
    <lineage>
        <taxon>Eukaryota</taxon>
        <taxon>Viridiplantae</taxon>
        <taxon>Streptophyta</taxon>
        <taxon>Embryophyta</taxon>
        <taxon>Tracheophyta</taxon>
        <taxon>Spermatophyta</taxon>
        <taxon>Magnoliopsida</taxon>
        <taxon>eudicotyledons</taxon>
        <taxon>Gunneridae</taxon>
        <taxon>Pentapetalae</taxon>
        <taxon>asterids</taxon>
        <taxon>lamiids</taxon>
        <taxon>Boraginales</taxon>
        <taxon>Boraginaceae</taxon>
        <taxon>Boraginoideae</taxon>
        <taxon>Lithospermeae</taxon>
        <taxon>Lithospermum</taxon>
    </lineage>
</organism>
<sequence length="259" mass="30429">MPMRSLDCDFSPLRIEGSYECGDSNNICYLLCNEAYDISCEYPNFGYREDEVDQIRLGDDDIKFFRDGDGFDVELDDEIREETMTQKKEMLDKVNKIAKENAIKKKKNGNRKWQKLDKNKILGPYARHVLEFKIRKEAGYIESSTDEEDSILSDCESLKSRANSSDEEDQEVQSRKDVRYVKFNEKNMQDPKLFVGLVFSSKAPMKEFVTWYSVLYHKPLWLASNDNQRFNVKCTFPCNFSLWIAKDDKLSETDWVVKR</sequence>
<evidence type="ECO:0000313" key="2">
    <source>
        <dbReference type="Proteomes" id="UP001454036"/>
    </source>
</evidence>